<dbReference type="PRINTS" id="PR01078">
    <property type="entry name" value="AMINACHANNEL"/>
</dbReference>
<comment type="similarity">
    <text evidence="2 12">Belongs to the amiloride-sensitive sodium channel (TC 1.A.6) family.</text>
</comment>
<dbReference type="GO" id="GO:0015280">
    <property type="term" value="F:ligand-gated sodium channel activity"/>
    <property type="evidence" value="ECO:0007669"/>
    <property type="project" value="TreeGrafter"/>
</dbReference>
<dbReference type="Pfam" id="PF00858">
    <property type="entry name" value="ASC"/>
    <property type="match status" value="1"/>
</dbReference>
<dbReference type="Gene3D" id="2.60.470.10">
    <property type="entry name" value="Acid-sensing ion channels like domains"/>
    <property type="match status" value="1"/>
</dbReference>
<keyword evidence="8 12" id="KW-0406">Ion transport</keyword>
<protein>
    <submittedName>
        <fullName evidence="14">Uncharacterized protein</fullName>
    </submittedName>
</protein>
<keyword evidence="11 12" id="KW-0407">Ion channel</keyword>
<evidence type="ECO:0000256" key="5">
    <source>
        <dbReference type="ARBA" id="ARBA00022692"/>
    </source>
</evidence>
<evidence type="ECO:0000256" key="10">
    <source>
        <dbReference type="ARBA" id="ARBA00023201"/>
    </source>
</evidence>
<comment type="subcellular location">
    <subcellularLocation>
        <location evidence="1">Membrane</location>
        <topology evidence="1">Multi-pass membrane protein</topology>
    </subcellularLocation>
</comment>
<keyword evidence="15" id="KW-1185">Reference proteome</keyword>
<gene>
    <name evidence="14" type="ORF">RI129_004683</name>
</gene>
<evidence type="ECO:0000256" key="1">
    <source>
        <dbReference type="ARBA" id="ARBA00004141"/>
    </source>
</evidence>
<dbReference type="GO" id="GO:0005886">
    <property type="term" value="C:plasma membrane"/>
    <property type="evidence" value="ECO:0007669"/>
    <property type="project" value="TreeGrafter"/>
</dbReference>
<evidence type="ECO:0000256" key="6">
    <source>
        <dbReference type="ARBA" id="ARBA00022989"/>
    </source>
</evidence>
<dbReference type="PANTHER" id="PTHR11690:SF243">
    <property type="entry name" value="PICKPOCKET 12-RELATED"/>
    <property type="match status" value="1"/>
</dbReference>
<evidence type="ECO:0000256" key="13">
    <source>
        <dbReference type="SAM" id="Phobius"/>
    </source>
</evidence>
<dbReference type="InterPro" id="IPR001873">
    <property type="entry name" value="ENaC"/>
</dbReference>
<feature type="transmembrane region" description="Helical" evidence="13">
    <location>
        <begin position="113"/>
        <end position="130"/>
    </location>
</feature>
<reference evidence="14 15" key="1">
    <citation type="journal article" date="2024" name="Insects">
        <title>An Improved Chromosome-Level Genome Assembly of the Firefly Pyrocoelia pectoralis.</title>
        <authorList>
            <person name="Fu X."/>
            <person name="Meyer-Rochow V.B."/>
            <person name="Ballantyne L."/>
            <person name="Zhu X."/>
        </authorList>
    </citation>
    <scope>NUCLEOTIDE SEQUENCE [LARGE SCALE GENOMIC DNA]</scope>
    <source>
        <strain evidence="14">XCY_ONT2</strain>
    </source>
</reference>
<evidence type="ECO:0000256" key="11">
    <source>
        <dbReference type="ARBA" id="ARBA00023303"/>
    </source>
</evidence>
<evidence type="ECO:0000313" key="15">
    <source>
        <dbReference type="Proteomes" id="UP001329430"/>
    </source>
</evidence>
<organism evidence="14 15">
    <name type="scientific">Pyrocoelia pectoralis</name>
    <dbReference type="NCBI Taxonomy" id="417401"/>
    <lineage>
        <taxon>Eukaryota</taxon>
        <taxon>Metazoa</taxon>
        <taxon>Ecdysozoa</taxon>
        <taxon>Arthropoda</taxon>
        <taxon>Hexapoda</taxon>
        <taxon>Insecta</taxon>
        <taxon>Pterygota</taxon>
        <taxon>Neoptera</taxon>
        <taxon>Endopterygota</taxon>
        <taxon>Coleoptera</taxon>
        <taxon>Polyphaga</taxon>
        <taxon>Elateriformia</taxon>
        <taxon>Elateroidea</taxon>
        <taxon>Lampyridae</taxon>
        <taxon>Lampyrinae</taxon>
        <taxon>Pyrocoelia</taxon>
    </lineage>
</organism>
<dbReference type="Proteomes" id="UP001329430">
    <property type="component" value="Chromosome 3"/>
</dbReference>
<accession>A0AAN7VM05</accession>
<evidence type="ECO:0000256" key="7">
    <source>
        <dbReference type="ARBA" id="ARBA00023053"/>
    </source>
</evidence>
<keyword evidence="7" id="KW-0915">Sodium</keyword>
<keyword evidence="10 12" id="KW-0739">Sodium transport</keyword>
<keyword evidence="6 13" id="KW-1133">Transmembrane helix</keyword>
<dbReference type="PANTHER" id="PTHR11690">
    <property type="entry name" value="AMILORIDE-SENSITIVE SODIUM CHANNEL-RELATED"/>
    <property type="match status" value="1"/>
</dbReference>
<keyword evidence="9 13" id="KW-0472">Membrane</keyword>
<evidence type="ECO:0000256" key="9">
    <source>
        <dbReference type="ARBA" id="ARBA00023136"/>
    </source>
</evidence>
<feature type="transmembrane region" description="Helical" evidence="13">
    <location>
        <begin position="470"/>
        <end position="495"/>
    </location>
</feature>
<evidence type="ECO:0000256" key="12">
    <source>
        <dbReference type="RuleBase" id="RU000679"/>
    </source>
</evidence>
<evidence type="ECO:0000256" key="4">
    <source>
        <dbReference type="ARBA" id="ARBA00022461"/>
    </source>
</evidence>
<evidence type="ECO:0000256" key="2">
    <source>
        <dbReference type="ARBA" id="ARBA00007193"/>
    </source>
</evidence>
<proteinExistence type="inferred from homology"/>
<keyword evidence="4 12" id="KW-0894">Sodium channel</keyword>
<keyword evidence="5 12" id="KW-0812">Transmembrane</keyword>
<dbReference type="Gene3D" id="1.10.287.770">
    <property type="entry name" value="YojJ-like"/>
    <property type="match status" value="1"/>
</dbReference>
<comment type="caution">
    <text evidence="14">The sequence shown here is derived from an EMBL/GenBank/DDBJ whole genome shotgun (WGS) entry which is preliminary data.</text>
</comment>
<sequence>MFREEIHLDGSKNRTFSISSWLMKIIGHNNRQTKMQRKVEPYKPKKIDQNLSMFHYNINEKPEHSVNKNNASESQNLGMLKKIIKHIEEYFQNSTLHGLRYVGDPLISFGERFFWLTAFFTALTFATYFINNIYSKYDHSPIIISLNPSPTPIESLPFPAITICSMNQAVKKEAEQIMESGTDVEKILLDDYCNSNSSFGNVSNIGEEVGKWENVQKFILRINPPCQETIKACFWQQQEIVCTDVFNNGLTDDGLCCTFNALPRDYIFRNPQDMANLNLSFQHVVDDWNPERGYLPNSSLNALPWRAQGPGTHLGLTLVLDAQLSSYYCSSSTGVGFKVLAHNPLETPKMADFAILIAPGLEARVIVQPKIYDASYTIKNIDIKKRMCYFTKERSLQFYRTYTELNCKLECQTNLTLSLCGCVPFYLPRKFYCIFNVNTKMIIAGNRLKKICSKKKQTCINAAKANTGGLLGLFLGFGALSFVEIFYYLFLKVVCNALQSRRKSKRSIKKKRVVNNSYAFRITH</sequence>
<dbReference type="AlphaFoldDB" id="A0AAN7VM05"/>
<dbReference type="EMBL" id="JAVRBK010000003">
    <property type="protein sequence ID" value="KAK5646219.1"/>
    <property type="molecule type" value="Genomic_DNA"/>
</dbReference>
<name>A0AAN7VM05_9COLE</name>
<evidence type="ECO:0000256" key="3">
    <source>
        <dbReference type="ARBA" id="ARBA00022448"/>
    </source>
</evidence>
<evidence type="ECO:0000256" key="8">
    <source>
        <dbReference type="ARBA" id="ARBA00023065"/>
    </source>
</evidence>
<keyword evidence="3 12" id="KW-0813">Transport</keyword>
<evidence type="ECO:0000313" key="14">
    <source>
        <dbReference type="EMBL" id="KAK5646219.1"/>
    </source>
</evidence>